<dbReference type="InterPro" id="IPR013783">
    <property type="entry name" value="Ig-like_fold"/>
</dbReference>
<dbReference type="PANTHER" id="PTHR30504:SF2">
    <property type="entry name" value="GLUCANS BIOSYNTHESIS PROTEIN G"/>
    <property type="match status" value="1"/>
</dbReference>
<evidence type="ECO:0000256" key="5">
    <source>
        <dbReference type="ARBA" id="ARBA00022764"/>
    </source>
</evidence>
<evidence type="ECO:0000313" key="9">
    <source>
        <dbReference type="Proteomes" id="UP000501991"/>
    </source>
</evidence>
<dbReference type="GO" id="GO:0003824">
    <property type="term" value="F:catalytic activity"/>
    <property type="evidence" value="ECO:0007669"/>
    <property type="project" value="InterPro"/>
</dbReference>
<dbReference type="Gene3D" id="2.60.40.10">
    <property type="entry name" value="Immunoglobulins"/>
    <property type="match status" value="1"/>
</dbReference>
<dbReference type="PANTHER" id="PTHR30504">
    <property type="entry name" value="GLUCANS BIOSYNTHESIS PROTEIN"/>
    <property type="match status" value="1"/>
</dbReference>
<sequence length="514" mass="56770">MPRAWRGAVVLVGVLLAGPAALAAPFTFDDVVAQARDRAAKPYSAPREIPEFMQKLSYNEFRSIRFDAEQSLWRDAGARFEVQLIPAGAYYRRPVKINLVDASGAKPLPFRKDYFVSDNDALARRLPANLGFAGFKLTFPLNRRSVREPVLTFAGASYFRGVGKGNVLGLAARGLAIDTGLMSGEEFPQFVEYWLERPARQAEAMRFYALLDSKRVTGAYQFSVYPGAPTRVDVTAVLFVRDRIELFGAAPLTSMFYYGENTARPVGHWRPEVHASDGLLIQNGTGEWLWNPLLNPKALHVQAFGVNGVKGFGLLQRDTRFDSYQDGETRHDRQPSAWLTPRGDWGRGRIMLIEIPSRDAGNDNVVAFWSPPGPVTAGQRFDLDYRISFGGPEVDHNAPARAINTFVGRGEPLNGEGGGRAYRVVVDFAGDALDKLGPDTLPTADVSAQEGGEVIEQFLTYLEDAKRWRLSILARPAEGKPLALRSALSADGKPVTETWTYTLPEPNTIFGDKE</sequence>
<evidence type="ECO:0000256" key="1">
    <source>
        <dbReference type="ARBA" id="ARBA00004418"/>
    </source>
</evidence>
<name>A0A6C1B9Q7_9RHOO</name>
<dbReference type="InterPro" id="IPR014718">
    <property type="entry name" value="GH-type_carb-bd"/>
</dbReference>
<evidence type="ECO:0000256" key="4">
    <source>
        <dbReference type="ARBA" id="ARBA00022729"/>
    </source>
</evidence>
<accession>A0A6C1B9Q7</accession>
<dbReference type="AlphaFoldDB" id="A0A6C1B9Q7"/>
<dbReference type="SUPFAM" id="SSF74650">
    <property type="entry name" value="Galactose mutarotase-like"/>
    <property type="match status" value="1"/>
</dbReference>
<comment type="subcellular location">
    <subcellularLocation>
        <location evidence="1">Periplasm</location>
    </subcellularLocation>
</comment>
<dbReference type="InterPro" id="IPR011013">
    <property type="entry name" value="Gal_mutarotase_sf_dom"/>
</dbReference>
<dbReference type="GO" id="GO:0030246">
    <property type="term" value="F:carbohydrate binding"/>
    <property type="evidence" value="ECO:0007669"/>
    <property type="project" value="InterPro"/>
</dbReference>
<organism evidence="8 9">
    <name type="scientific">Nitrogeniibacter mangrovi</name>
    <dbReference type="NCBI Taxonomy" id="2016596"/>
    <lineage>
        <taxon>Bacteria</taxon>
        <taxon>Pseudomonadati</taxon>
        <taxon>Pseudomonadota</taxon>
        <taxon>Betaproteobacteria</taxon>
        <taxon>Rhodocyclales</taxon>
        <taxon>Zoogloeaceae</taxon>
        <taxon>Nitrogeniibacter</taxon>
    </lineage>
</organism>
<dbReference type="InterPro" id="IPR007444">
    <property type="entry name" value="Glucan_biosyn_MdoG_C"/>
</dbReference>
<dbReference type="Pfam" id="PF04349">
    <property type="entry name" value="MdoG"/>
    <property type="match status" value="1"/>
</dbReference>
<comment type="similarity">
    <text evidence="3">Belongs to the OpgD/OpgG family.</text>
</comment>
<dbReference type="Gene3D" id="2.70.98.10">
    <property type="match status" value="1"/>
</dbReference>
<evidence type="ECO:0000256" key="3">
    <source>
        <dbReference type="ARBA" id="ARBA00009284"/>
    </source>
</evidence>
<dbReference type="FunFam" id="2.70.98.10:FF:000001">
    <property type="entry name" value="Glucans biosynthesis protein G"/>
    <property type="match status" value="1"/>
</dbReference>
<keyword evidence="5" id="KW-0574">Periplasm</keyword>
<dbReference type="Proteomes" id="UP000501991">
    <property type="component" value="Chromosome"/>
</dbReference>
<evidence type="ECO:0000256" key="6">
    <source>
        <dbReference type="SAM" id="SignalP"/>
    </source>
</evidence>
<feature type="signal peptide" evidence="6">
    <location>
        <begin position="1"/>
        <end position="23"/>
    </location>
</feature>
<protein>
    <submittedName>
        <fullName evidence="8">Glucan biosynthesis protein G</fullName>
    </submittedName>
</protein>
<proteinExistence type="inferred from homology"/>
<dbReference type="InterPro" id="IPR014756">
    <property type="entry name" value="Ig_E-set"/>
</dbReference>
<evidence type="ECO:0000256" key="2">
    <source>
        <dbReference type="ARBA" id="ARBA00005001"/>
    </source>
</evidence>
<reference evidence="8 9" key="1">
    <citation type="submission" date="2020-02" db="EMBL/GenBank/DDBJ databases">
        <title>Nitrogenibacter mangrovi gen. nov., sp. nov. isolated from mangrove sediment, a denitrifying betaproteobacterium.</title>
        <authorList>
            <person name="Liao H."/>
            <person name="Tian Y."/>
        </authorList>
    </citation>
    <scope>NUCLEOTIDE SEQUENCE [LARGE SCALE GENOMIC DNA]</scope>
    <source>
        <strain evidence="8 9">M9-3-2</strain>
    </source>
</reference>
<dbReference type="GO" id="GO:0030288">
    <property type="term" value="C:outer membrane-bounded periplasmic space"/>
    <property type="evidence" value="ECO:0007669"/>
    <property type="project" value="TreeGrafter"/>
</dbReference>
<dbReference type="EMBL" id="CP048836">
    <property type="protein sequence ID" value="QID19739.1"/>
    <property type="molecule type" value="Genomic_DNA"/>
</dbReference>
<feature type="domain" description="Glucan biosynthesis periplasmic MdoG C-terminal" evidence="7">
    <location>
        <begin position="26"/>
        <end position="502"/>
    </location>
</feature>
<dbReference type="KEGG" id="azq:G3580_06295"/>
<dbReference type="InterPro" id="IPR014438">
    <property type="entry name" value="Glucan_biosyn_MdoG/MdoD"/>
</dbReference>
<keyword evidence="9" id="KW-1185">Reference proteome</keyword>
<dbReference type="SUPFAM" id="SSF81296">
    <property type="entry name" value="E set domains"/>
    <property type="match status" value="1"/>
</dbReference>
<feature type="chain" id="PRO_5025424309" evidence="6">
    <location>
        <begin position="24"/>
        <end position="514"/>
    </location>
</feature>
<evidence type="ECO:0000313" key="8">
    <source>
        <dbReference type="EMBL" id="QID19739.1"/>
    </source>
</evidence>
<dbReference type="PIRSF" id="PIRSF006281">
    <property type="entry name" value="MdoG"/>
    <property type="match status" value="1"/>
</dbReference>
<gene>
    <name evidence="8" type="ORF">G3580_06295</name>
</gene>
<dbReference type="GO" id="GO:0051274">
    <property type="term" value="P:beta-glucan biosynthetic process"/>
    <property type="evidence" value="ECO:0007669"/>
    <property type="project" value="TreeGrafter"/>
</dbReference>
<keyword evidence="4 6" id="KW-0732">Signal</keyword>
<evidence type="ECO:0000259" key="7">
    <source>
        <dbReference type="Pfam" id="PF04349"/>
    </source>
</evidence>
<comment type="pathway">
    <text evidence="2">Glycan metabolism; osmoregulated periplasmic glucan (OPG) biosynthesis.</text>
</comment>
<dbReference type="UniPathway" id="UPA00637"/>